<evidence type="ECO:0000313" key="1">
    <source>
        <dbReference type="EMBL" id="SDY54504.1"/>
    </source>
</evidence>
<reference evidence="2" key="1">
    <citation type="submission" date="2016-10" db="EMBL/GenBank/DDBJ databases">
        <authorList>
            <person name="Varghese N."/>
            <person name="Submissions S."/>
        </authorList>
    </citation>
    <scope>NUCLEOTIDE SEQUENCE [LARGE SCALE GENOMIC DNA]</scope>
    <source>
        <strain evidence="2">CGMCC 1.10118</strain>
    </source>
</reference>
<organism evidence="1 2">
    <name type="scientific">Halobellus clavatus</name>
    <dbReference type="NCBI Taxonomy" id="660517"/>
    <lineage>
        <taxon>Archaea</taxon>
        <taxon>Methanobacteriati</taxon>
        <taxon>Methanobacteriota</taxon>
        <taxon>Stenosarchaea group</taxon>
        <taxon>Halobacteria</taxon>
        <taxon>Halobacteriales</taxon>
        <taxon>Haloferacaceae</taxon>
        <taxon>Halobellus</taxon>
    </lineage>
</organism>
<dbReference type="Proteomes" id="UP000199170">
    <property type="component" value="Unassembled WGS sequence"/>
</dbReference>
<evidence type="ECO:0000313" key="2">
    <source>
        <dbReference type="Proteomes" id="UP000199170"/>
    </source>
</evidence>
<gene>
    <name evidence="1" type="ORF">SAMN04487946_12126</name>
</gene>
<dbReference type="AlphaFoldDB" id="A0A1H3KS70"/>
<name>A0A1H3KS70_9EURY</name>
<keyword evidence="2" id="KW-1185">Reference proteome</keyword>
<dbReference type="EMBL" id="FNPB01000021">
    <property type="protein sequence ID" value="SDY54504.1"/>
    <property type="molecule type" value="Genomic_DNA"/>
</dbReference>
<proteinExistence type="predicted"/>
<sequence>MGEKDSEDSSERLDPDVTAAIERVSTTYAAAEESFEEMAEQTGLESYLSRDVQTITNQLIRAREWEHKLEAARSGLLSPMQVTEQIEDGPFEIEAEVNRAIRYVDGLVDDLQTVNEQFGDDAELESALSDLLDELHTQRQALTALKEMVDDVHNSIKDSGIRW</sequence>
<dbReference type="RefSeq" id="WP_089769822.1">
    <property type="nucleotide sequence ID" value="NZ_FNPB01000021.1"/>
</dbReference>
<accession>A0A1H3KS70</accession>
<evidence type="ECO:0008006" key="3">
    <source>
        <dbReference type="Google" id="ProtNLM"/>
    </source>
</evidence>
<dbReference type="STRING" id="660517.SAMN04487946_12126"/>
<protein>
    <recommendedName>
        <fullName evidence="3">Ferritin-like metal-binding protein YciE</fullName>
    </recommendedName>
</protein>